<gene>
    <name evidence="2" type="ordered locus">CAP2UW1_3151</name>
</gene>
<feature type="region of interest" description="Disordered" evidence="1">
    <location>
        <begin position="47"/>
        <end position="79"/>
    </location>
</feature>
<dbReference type="EMBL" id="CP001715">
    <property type="protein sequence ID" value="ACV36423.1"/>
    <property type="molecule type" value="Genomic_DNA"/>
</dbReference>
<organism evidence="2">
    <name type="scientific">Accumulibacter regalis</name>
    <dbReference type="NCBI Taxonomy" id="522306"/>
    <lineage>
        <taxon>Bacteria</taxon>
        <taxon>Pseudomonadati</taxon>
        <taxon>Pseudomonadota</taxon>
        <taxon>Betaproteobacteria</taxon>
        <taxon>Candidatus Accumulibacter</taxon>
    </lineage>
</organism>
<dbReference type="HOGENOM" id="CLU_2597964_0_0_4"/>
<proteinExistence type="predicted"/>
<reference evidence="2" key="2">
    <citation type="submission" date="2009-09" db="EMBL/GenBank/DDBJ databases">
        <title>Complete sequence of chromosome of Candidatus Accumulibacter phosphatis clade IIA str. UW-1.</title>
        <authorList>
            <consortium name="US DOE Joint Genome Institute"/>
            <person name="Martin H.G."/>
            <person name="Ivanova N."/>
            <person name="Kunin V."/>
            <person name="Warnecke F."/>
            <person name="Barry K."/>
            <person name="He S."/>
            <person name="Salamov A."/>
            <person name="Szeto E."/>
            <person name="Dalin E."/>
            <person name="Pangilinan J.L."/>
            <person name="Lapidus A."/>
            <person name="Lowry S."/>
            <person name="Kyrpides N.C."/>
            <person name="McMahon K.D."/>
            <person name="Hugenholtz P."/>
        </authorList>
    </citation>
    <scope>NUCLEOTIDE SEQUENCE [LARGE SCALE GENOMIC DNA]</scope>
    <source>
        <strain evidence="2">UW-1</strain>
    </source>
</reference>
<feature type="compositionally biased region" description="Low complexity" evidence="1">
    <location>
        <begin position="60"/>
        <end position="71"/>
    </location>
</feature>
<feature type="region of interest" description="Disordered" evidence="1">
    <location>
        <begin position="1"/>
        <end position="31"/>
    </location>
</feature>
<name>C7RVF0_ACCRE</name>
<dbReference type="KEGG" id="app:CAP2UW1_3151"/>
<sequence>MSPRAARPLSGQTFMQFEGEAPPGNPRFGSHIETPLVEIEPFWAGQRWRGSHPRGPEIGRSSSTSAMARSSFPYAATKR</sequence>
<protein>
    <submittedName>
        <fullName evidence="2">Uncharacterized protein</fullName>
    </submittedName>
</protein>
<accession>C7RVF0</accession>
<evidence type="ECO:0000313" key="2">
    <source>
        <dbReference type="EMBL" id="ACV36423.1"/>
    </source>
</evidence>
<evidence type="ECO:0000256" key="1">
    <source>
        <dbReference type="SAM" id="MobiDB-lite"/>
    </source>
</evidence>
<reference evidence="2" key="1">
    <citation type="submission" date="2009-08" db="EMBL/GenBank/DDBJ databases">
        <authorList>
            <consortium name="US DOE Joint Genome Institute"/>
            <person name="Lucas S."/>
            <person name="Copeland A."/>
            <person name="Lapidus A."/>
            <person name="Glavina del Rio T."/>
            <person name="Dalin E."/>
            <person name="Tice H."/>
            <person name="Bruce D."/>
            <person name="Barry K."/>
            <person name="Pitluck S."/>
            <person name="Lowry S."/>
            <person name="Larimer F."/>
            <person name="Land M."/>
            <person name="Hauser L."/>
            <person name="Kyrpides N."/>
            <person name="Ivanova N."/>
            <person name="McMahon K.D."/>
            <person name="Hugenholtz P."/>
        </authorList>
    </citation>
    <scope>NUCLEOTIDE SEQUENCE</scope>
    <source>
        <strain evidence="2">UW-1</strain>
    </source>
</reference>
<dbReference type="AlphaFoldDB" id="C7RVF0"/>